<dbReference type="OrthoDB" id="9806701at2"/>
<accession>I2GDH8</accession>
<dbReference type="SUPFAM" id="SSF51445">
    <property type="entry name" value="(Trans)glycosidases"/>
    <property type="match status" value="1"/>
</dbReference>
<dbReference type="Proteomes" id="UP000009309">
    <property type="component" value="Unassembled WGS sequence"/>
</dbReference>
<dbReference type="Gene3D" id="2.60.40.1180">
    <property type="entry name" value="Golgi alpha-mannosidase II"/>
    <property type="match status" value="1"/>
</dbReference>
<dbReference type="PANTHER" id="PTHR11069:SF38">
    <property type="entry name" value="GLUCURONOXYLANASE XYNC"/>
    <property type="match status" value="1"/>
</dbReference>
<protein>
    <submittedName>
        <fullName evidence="8">Glucuronoxylanase xynC</fullName>
    </submittedName>
</protein>
<evidence type="ECO:0000259" key="6">
    <source>
        <dbReference type="Pfam" id="PF02055"/>
    </source>
</evidence>
<dbReference type="Gene3D" id="3.20.20.80">
    <property type="entry name" value="Glycosidases"/>
    <property type="match status" value="1"/>
</dbReference>
<dbReference type="InterPro" id="IPR033453">
    <property type="entry name" value="Glyco_hydro_30_TIM-barrel"/>
</dbReference>
<feature type="domain" description="Glycosyl hydrolase family 30 beta sandwich" evidence="7">
    <location>
        <begin position="372"/>
        <end position="454"/>
    </location>
</feature>
<comment type="similarity">
    <text evidence="1 4">Belongs to the glycosyl hydrolase 30 family.</text>
</comment>
<dbReference type="RefSeq" id="WP_009280538.1">
    <property type="nucleotide sequence ID" value="NZ_CAIT01000004.1"/>
</dbReference>
<gene>
    <name evidence="8" type="ORF">BN8_00911</name>
</gene>
<organism evidence="8 9">
    <name type="scientific">Fibrisoma limi BUZ 3</name>
    <dbReference type="NCBI Taxonomy" id="1185876"/>
    <lineage>
        <taxon>Bacteria</taxon>
        <taxon>Pseudomonadati</taxon>
        <taxon>Bacteroidota</taxon>
        <taxon>Cytophagia</taxon>
        <taxon>Cytophagales</taxon>
        <taxon>Spirosomataceae</taxon>
        <taxon>Fibrisoma</taxon>
    </lineage>
</organism>
<reference evidence="8 9" key="1">
    <citation type="journal article" date="2012" name="J. Bacteriol.">
        <title>Genome Sequence of the Filamentous Bacterium Fibrisoma limi BUZ 3T.</title>
        <authorList>
            <person name="Filippini M."/>
            <person name="Qi W."/>
            <person name="Jaenicke S."/>
            <person name="Goesmann A."/>
            <person name="Smits T.H."/>
            <person name="Bagheri H.C."/>
        </authorList>
    </citation>
    <scope>NUCLEOTIDE SEQUENCE [LARGE SCALE GENOMIC DNA]</scope>
    <source>
        <strain evidence="9">BUZ 3T</strain>
    </source>
</reference>
<proteinExistence type="inferred from homology"/>
<feature type="domain" description="Glycosyl hydrolase family 30 TIM-barrel" evidence="6">
    <location>
        <begin position="112"/>
        <end position="261"/>
    </location>
</feature>
<comment type="caution">
    <text evidence="8">The sequence shown here is derived from an EMBL/GenBank/DDBJ whole genome shotgun (WGS) entry which is preliminary data.</text>
</comment>
<feature type="chain" id="PRO_5003658316" evidence="5">
    <location>
        <begin position="27"/>
        <end position="459"/>
    </location>
</feature>
<dbReference type="InterPro" id="IPR033452">
    <property type="entry name" value="GH30_C"/>
</dbReference>
<dbReference type="GO" id="GO:0006665">
    <property type="term" value="P:sphingolipid metabolic process"/>
    <property type="evidence" value="ECO:0007669"/>
    <property type="project" value="InterPro"/>
</dbReference>
<dbReference type="AlphaFoldDB" id="I2GDH8"/>
<dbReference type="GO" id="GO:0045493">
    <property type="term" value="P:xylan catabolic process"/>
    <property type="evidence" value="ECO:0007669"/>
    <property type="project" value="UniProtKB-KW"/>
</dbReference>
<keyword evidence="8" id="KW-0858">Xylan degradation</keyword>
<dbReference type="PANTHER" id="PTHR11069">
    <property type="entry name" value="GLUCOSYLCERAMIDASE"/>
    <property type="match status" value="1"/>
</dbReference>
<sequence>MKRILHAWLLLIGPWLLMTCSPGTEAQVTADKVVTVTVDTTKTFQTMVGFGGYNPEKQAERLVNDLGLTIHRGEVGYGFRETPNGPYNFDKANDVSGGTANLLRLKQLGVNTFIATLWSPPAWMKENENLRGQGDPKNRLKPGMEEALANYCVEYVRQFYERVGLELYALCVQNEPFFAQPFPSCVFKPNELPAIMALVGRKLANATYADGKPVTTRLFGPEDVQYFPRISEYFDNIHANKEALQYTRFLAVHGYTNDGVKPTDKNPANWRGTYALAQRSGKTLWMTETSGYSNTWEPAPVFADGETKTLPGAFGLAENIYTALKFGNVSAWVWWRLSVQEDYWIDETLIYKGVPHRFYYTSKQFYRYIRPGAVRVECTADNDDVLTVAFRHPDGSVTLVLMNRGQQPVAIKLAGAGLSRSLKRYQSSPTENCVTKESITPTDIVTMPGRSVITLTDVN</sequence>
<dbReference type="InterPro" id="IPR013780">
    <property type="entry name" value="Glyco_hydro_b"/>
</dbReference>
<keyword evidence="8" id="KW-0119">Carbohydrate metabolism</keyword>
<evidence type="ECO:0000256" key="5">
    <source>
        <dbReference type="SAM" id="SignalP"/>
    </source>
</evidence>
<dbReference type="InterPro" id="IPR001139">
    <property type="entry name" value="Glyco_hydro_30"/>
</dbReference>
<evidence type="ECO:0000313" key="9">
    <source>
        <dbReference type="Proteomes" id="UP000009309"/>
    </source>
</evidence>
<dbReference type="Pfam" id="PF02055">
    <property type="entry name" value="Glyco_hydro_30"/>
    <property type="match status" value="1"/>
</dbReference>
<dbReference type="SUPFAM" id="SSF51011">
    <property type="entry name" value="Glycosyl hydrolase domain"/>
    <property type="match status" value="1"/>
</dbReference>
<dbReference type="InterPro" id="IPR017853">
    <property type="entry name" value="GH"/>
</dbReference>
<evidence type="ECO:0000256" key="4">
    <source>
        <dbReference type="RuleBase" id="RU361188"/>
    </source>
</evidence>
<evidence type="ECO:0000313" key="8">
    <source>
        <dbReference type="EMBL" id="CCH51952.1"/>
    </source>
</evidence>
<keyword evidence="8" id="KW-0624">Polysaccharide degradation</keyword>
<dbReference type="GO" id="GO:0004348">
    <property type="term" value="F:glucosylceramidase activity"/>
    <property type="evidence" value="ECO:0007669"/>
    <property type="project" value="InterPro"/>
</dbReference>
<evidence type="ECO:0000256" key="2">
    <source>
        <dbReference type="ARBA" id="ARBA00022729"/>
    </source>
</evidence>
<dbReference type="GO" id="GO:0016020">
    <property type="term" value="C:membrane"/>
    <property type="evidence" value="ECO:0007669"/>
    <property type="project" value="GOC"/>
</dbReference>
<keyword evidence="9" id="KW-1185">Reference proteome</keyword>
<feature type="signal peptide" evidence="5">
    <location>
        <begin position="1"/>
        <end position="26"/>
    </location>
</feature>
<dbReference type="eggNOG" id="COG5520">
    <property type="taxonomic scope" value="Bacteria"/>
</dbReference>
<keyword evidence="3 4" id="KW-0378">Hydrolase</keyword>
<dbReference type="EMBL" id="CAIT01000004">
    <property type="protein sequence ID" value="CCH51952.1"/>
    <property type="molecule type" value="Genomic_DNA"/>
</dbReference>
<keyword evidence="2 5" id="KW-0732">Signal</keyword>
<name>I2GDH8_9BACT</name>
<evidence type="ECO:0000256" key="1">
    <source>
        <dbReference type="ARBA" id="ARBA00005382"/>
    </source>
</evidence>
<evidence type="ECO:0000256" key="3">
    <source>
        <dbReference type="ARBA" id="ARBA00022801"/>
    </source>
</evidence>
<keyword evidence="4 8" id="KW-0326">Glycosidase</keyword>
<dbReference type="Pfam" id="PF17189">
    <property type="entry name" value="Glyco_hydro_30C"/>
    <property type="match status" value="1"/>
</dbReference>
<evidence type="ECO:0000259" key="7">
    <source>
        <dbReference type="Pfam" id="PF17189"/>
    </source>
</evidence>
<dbReference type="STRING" id="1185876.BN8_00911"/>